<evidence type="ECO:0000313" key="3">
    <source>
        <dbReference type="Proteomes" id="UP000664628"/>
    </source>
</evidence>
<dbReference type="InterPro" id="IPR046450">
    <property type="entry name" value="PA_dom_sf"/>
</dbReference>
<dbReference type="Gene3D" id="3.50.30.30">
    <property type="match status" value="1"/>
</dbReference>
<gene>
    <name evidence="2" type="ORF">J2I46_09710</name>
</gene>
<protein>
    <submittedName>
        <fullName evidence="2">M28 family peptidase</fullName>
    </submittedName>
</protein>
<accession>A0ABS3JJ09</accession>
<dbReference type="InterPro" id="IPR045175">
    <property type="entry name" value="M28_fam"/>
</dbReference>
<organism evidence="2 3">
    <name type="scientific">Fibrella forsythiae</name>
    <dbReference type="NCBI Taxonomy" id="2817061"/>
    <lineage>
        <taxon>Bacteria</taxon>
        <taxon>Pseudomonadati</taxon>
        <taxon>Bacteroidota</taxon>
        <taxon>Cytophagia</taxon>
        <taxon>Cytophagales</taxon>
        <taxon>Spirosomataceae</taxon>
        <taxon>Fibrella</taxon>
    </lineage>
</organism>
<evidence type="ECO:0000313" key="2">
    <source>
        <dbReference type="EMBL" id="MBO0948857.1"/>
    </source>
</evidence>
<dbReference type="Proteomes" id="UP000664628">
    <property type="component" value="Unassembled WGS sequence"/>
</dbReference>
<reference evidence="2 3" key="1">
    <citation type="submission" date="2021-03" db="EMBL/GenBank/DDBJ databases">
        <title>Fibrella sp. HMF5405 genome sequencing and assembly.</title>
        <authorList>
            <person name="Kang H."/>
            <person name="Kim H."/>
            <person name="Bae S."/>
            <person name="Joh K."/>
        </authorList>
    </citation>
    <scope>NUCLEOTIDE SEQUENCE [LARGE SCALE GENOMIC DNA]</scope>
    <source>
        <strain evidence="2 3">HMF5405</strain>
    </source>
</reference>
<dbReference type="SUPFAM" id="SSF52025">
    <property type="entry name" value="PA domain"/>
    <property type="match status" value="1"/>
</dbReference>
<dbReference type="Gene3D" id="3.40.630.10">
    <property type="entry name" value="Zn peptidases"/>
    <property type="match status" value="1"/>
</dbReference>
<dbReference type="RefSeq" id="WP_207328802.1">
    <property type="nucleotide sequence ID" value="NZ_JAFMYW010000002.1"/>
</dbReference>
<dbReference type="SUPFAM" id="SSF53187">
    <property type="entry name" value="Zn-dependent exopeptidases"/>
    <property type="match status" value="1"/>
</dbReference>
<dbReference type="Pfam" id="PF04389">
    <property type="entry name" value="Peptidase_M28"/>
    <property type="match status" value="1"/>
</dbReference>
<proteinExistence type="predicted"/>
<sequence>MSYSIDRWFLLGATAFAFVAAGTPGIAQQTKSGKRAVATPITATVLPEAQLTRAELEAHLRFIASDELQGRRTGSPGNMVAARYIAEQFRQIGLKPVADNNSYYQTVALQRTQPTASGTIRFGTDSLSVGKQFVVVAGGAANQMAESVYVGYGLTADDYAGKDVKGKFVITQVGSAEAKSPRDLISAMTAKRKLASERGAIGIIELFASPATPWTFANRFFNSEQISIPTAEAPGQTPILHIWADNGKGQLAGIKDNRSVTVRTSGRSAQPLNAVNVAGVVEGTDPTLKSEYVLLTAHYDHIGTAKAGVGSVTAADTIYNGARDNGMGTVGLIAAAKTLMAQRPKRSVIIVALTGEEVGLLGSRYYAEHPLVPLKQTIFNFNIDGAGYNDTKLISVIGLERTGAKAEIEQAAAQFGLSVFAEPAPEQGLFDRSDNVSFAAKGVPAPTLSEGFKAFDEELMKNYHQVSDNPDTIDYDYLLKFCQSYARAARLIADRNTRPFWIAGDKYEAAGKALYGQ</sequence>
<dbReference type="EMBL" id="JAFMYW010000002">
    <property type="protein sequence ID" value="MBO0948857.1"/>
    <property type="molecule type" value="Genomic_DNA"/>
</dbReference>
<keyword evidence="3" id="KW-1185">Reference proteome</keyword>
<evidence type="ECO:0000259" key="1">
    <source>
        <dbReference type="Pfam" id="PF04389"/>
    </source>
</evidence>
<feature type="domain" description="Peptidase M28" evidence="1">
    <location>
        <begin position="276"/>
        <end position="481"/>
    </location>
</feature>
<comment type="caution">
    <text evidence="2">The sequence shown here is derived from an EMBL/GenBank/DDBJ whole genome shotgun (WGS) entry which is preliminary data.</text>
</comment>
<dbReference type="PANTHER" id="PTHR12147:SF26">
    <property type="entry name" value="PEPTIDASE M28 DOMAIN-CONTAINING PROTEIN"/>
    <property type="match status" value="1"/>
</dbReference>
<dbReference type="PANTHER" id="PTHR12147">
    <property type="entry name" value="METALLOPEPTIDASE M28 FAMILY MEMBER"/>
    <property type="match status" value="1"/>
</dbReference>
<dbReference type="InterPro" id="IPR007484">
    <property type="entry name" value="Peptidase_M28"/>
</dbReference>
<name>A0ABS3JJ09_9BACT</name>